<dbReference type="AlphaFoldDB" id="A0ABD1TDX5"/>
<reference evidence="8" key="1">
    <citation type="submission" date="2024-07" db="EMBL/GenBank/DDBJ databases">
        <title>Two chromosome-level genome assemblies of Korean endemic species Abeliophyllum distichum and Forsythia ovata (Oleaceae).</title>
        <authorList>
            <person name="Jang H."/>
        </authorList>
    </citation>
    <scope>NUCLEOTIDE SEQUENCE [LARGE SCALE GENOMIC DNA]</scope>
</reference>
<dbReference type="EMBL" id="JBFOLK010000005">
    <property type="protein sequence ID" value="KAL2510728.1"/>
    <property type="molecule type" value="Genomic_DNA"/>
</dbReference>
<keyword evidence="8" id="KW-1185">Reference proteome</keyword>
<keyword evidence="2 5" id="KW-0812">Transmembrane</keyword>
<gene>
    <name evidence="7" type="ORF">Adt_16328</name>
</gene>
<dbReference type="Gene3D" id="1.10.260.40">
    <property type="entry name" value="lambda repressor-like DNA-binding domains"/>
    <property type="match status" value="1"/>
</dbReference>
<evidence type="ECO:0000313" key="8">
    <source>
        <dbReference type="Proteomes" id="UP001604336"/>
    </source>
</evidence>
<name>A0ABD1TDX5_9LAMI</name>
<dbReference type="InterPro" id="IPR006214">
    <property type="entry name" value="Bax_inhibitor_1-related"/>
</dbReference>
<dbReference type="InterPro" id="IPR013729">
    <property type="entry name" value="MBF1_N"/>
</dbReference>
<keyword evidence="3 5" id="KW-1133">Transmembrane helix</keyword>
<feature type="transmembrane region" description="Helical" evidence="5">
    <location>
        <begin position="71"/>
        <end position="91"/>
    </location>
</feature>
<dbReference type="Proteomes" id="UP001604336">
    <property type="component" value="Unassembled WGS sequence"/>
</dbReference>
<dbReference type="Pfam" id="PF08523">
    <property type="entry name" value="MBF1"/>
    <property type="match status" value="1"/>
</dbReference>
<comment type="caution">
    <text evidence="7">The sequence shown here is derived from an EMBL/GenBank/DDBJ whole genome shotgun (WGS) entry which is preliminary data.</text>
</comment>
<evidence type="ECO:0000256" key="3">
    <source>
        <dbReference type="ARBA" id="ARBA00022989"/>
    </source>
</evidence>
<comment type="similarity">
    <text evidence="5">Belongs to the BI1 family.</text>
</comment>
<dbReference type="PANTHER" id="PTHR23291">
    <property type="entry name" value="BAX INHIBITOR-RELATED"/>
    <property type="match status" value="1"/>
</dbReference>
<keyword evidence="4 5" id="KW-0472">Membrane</keyword>
<protein>
    <submittedName>
        <fullName evidence="7">Bax inhibitor-1 family protein</fullName>
    </submittedName>
</protein>
<feature type="domain" description="Multiprotein bridging factor 1 N-terminal" evidence="6">
    <location>
        <begin position="194"/>
        <end position="253"/>
    </location>
</feature>
<dbReference type="GO" id="GO:0016020">
    <property type="term" value="C:membrane"/>
    <property type="evidence" value="ECO:0007669"/>
    <property type="project" value="UniProtKB-SubCell"/>
</dbReference>
<evidence type="ECO:0000256" key="1">
    <source>
        <dbReference type="ARBA" id="ARBA00004141"/>
    </source>
</evidence>
<evidence type="ECO:0000313" key="7">
    <source>
        <dbReference type="EMBL" id="KAL2510728.1"/>
    </source>
</evidence>
<feature type="transmembrane region" description="Helical" evidence="5">
    <location>
        <begin position="98"/>
        <end position="122"/>
    </location>
</feature>
<sequence>MWNQTSQKDDVEAGKSLLYPLMQESPELRWDFIRKVYSIITLQLVVTIAVASVVVTVHPIAAFFTTTWTGLAINIVIILIPIIVMCPLYFYRQKHPMNFFLLGIFTVGFGFGLGVVCAYYSGSYSIDFLDWIGLATWKVILETLILTALLVIGLTLYTFWAAKRGDDFKFLQAFIFGCLIVLLLFILIQPTVAAPKDERAVNATLCSGAEIETLKKLAITLSSTTANAGTNRAASICTSLNTRKLDEDTENLTRKMINEKPQIIQEFESGKAIPNQQIISKLDRALGTKLRGKK</sequence>
<dbReference type="InterPro" id="IPR010982">
    <property type="entry name" value="Lambda_DNA-bd_dom_sf"/>
</dbReference>
<dbReference type="PANTHER" id="PTHR23291:SF31">
    <property type="entry name" value="PROTEIN LIFEGUARD 4"/>
    <property type="match status" value="1"/>
</dbReference>
<feature type="transmembrane region" description="Helical" evidence="5">
    <location>
        <begin position="36"/>
        <end position="65"/>
    </location>
</feature>
<organism evidence="7 8">
    <name type="scientific">Abeliophyllum distichum</name>
    <dbReference type="NCBI Taxonomy" id="126358"/>
    <lineage>
        <taxon>Eukaryota</taxon>
        <taxon>Viridiplantae</taxon>
        <taxon>Streptophyta</taxon>
        <taxon>Embryophyta</taxon>
        <taxon>Tracheophyta</taxon>
        <taxon>Spermatophyta</taxon>
        <taxon>Magnoliopsida</taxon>
        <taxon>eudicotyledons</taxon>
        <taxon>Gunneridae</taxon>
        <taxon>Pentapetalae</taxon>
        <taxon>asterids</taxon>
        <taxon>lamiids</taxon>
        <taxon>Lamiales</taxon>
        <taxon>Oleaceae</taxon>
        <taxon>Forsythieae</taxon>
        <taxon>Abeliophyllum</taxon>
    </lineage>
</organism>
<evidence type="ECO:0000256" key="2">
    <source>
        <dbReference type="ARBA" id="ARBA00022692"/>
    </source>
</evidence>
<evidence type="ECO:0000256" key="4">
    <source>
        <dbReference type="ARBA" id="ARBA00023136"/>
    </source>
</evidence>
<feature type="transmembrane region" description="Helical" evidence="5">
    <location>
        <begin position="134"/>
        <end position="158"/>
    </location>
</feature>
<evidence type="ECO:0000256" key="5">
    <source>
        <dbReference type="RuleBase" id="RU004379"/>
    </source>
</evidence>
<comment type="subcellular location">
    <subcellularLocation>
        <location evidence="1">Membrane</location>
        <topology evidence="1">Multi-pass membrane protein</topology>
    </subcellularLocation>
</comment>
<accession>A0ABD1TDX5</accession>
<dbReference type="Pfam" id="PF01027">
    <property type="entry name" value="Bax1-I"/>
    <property type="match status" value="1"/>
</dbReference>
<feature type="transmembrane region" description="Helical" evidence="5">
    <location>
        <begin position="170"/>
        <end position="188"/>
    </location>
</feature>
<proteinExistence type="inferred from homology"/>
<evidence type="ECO:0000259" key="6">
    <source>
        <dbReference type="Pfam" id="PF08523"/>
    </source>
</evidence>